<evidence type="ECO:0000256" key="2">
    <source>
        <dbReference type="RuleBase" id="RU363103"/>
    </source>
</evidence>
<reference evidence="7 8" key="1">
    <citation type="submission" date="2019-07" db="EMBL/GenBank/DDBJ databases">
        <title>Genomes of Cafeteria roenbergensis.</title>
        <authorList>
            <person name="Fischer M.G."/>
            <person name="Hackl T."/>
            <person name="Roman M."/>
        </authorList>
    </citation>
    <scope>NUCLEOTIDE SEQUENCE [LARGE SCALE GENOMIC DNA]</scope>
    <source>
        <strain evidence="5 7">BVI</strain>
        <strain evidence="6 9">Cflag</strain>
        <strain evidence="4 8">RCC970-E3</strain>
    </source>
</reference>
<evidence type="ECO:0000313" key="8">
    <source>
        <dbReference type="Proteomes" id="UP000324907"/>
    </source>
</evidence>
<organism evidence="6 9">
    <name type="scientific">Cafeteria roenbergensis</name>
    <name type="common">Marine flagellate</name>
    <dbReference type="NCBI Taxonomy" id="33653"/>
    <lineage>
        <taxon>Eukaryota</taxon>
        <taxon>Sar</taxon>
        <taxon>Stramenopiles</taxon>
        <taxon>Bigyra</taxon>
        <taxon>Opalozoa</taxon>
        <taxon>Bicosoecida</taxon>
        <taxon>Cafeteriaceae</taxon>
        <taxon>Cafeteria</taxon>
    </lineage>
</organism>
<evidence type="ECO:0000256" key="1">
    <source>
        <dbReference type="ARBA" id="ARBA00007355"/>
    </source>
</evidence>
<evidence type="ECO:0000313" key="7">
    <source>
        <dbReference type="Proteomes" id="UP000323011"/>
    </source>
</evidence>
<keyword evidence="2" id="KW-0496">Mitochondrion</keyword>
<proteinExistence type="inferred from homology"/>
<dbReference type="Pfam" id="PF05071">
    <property type="entry name" value="NDUFA12"/>
    <property type="match status" value="1"/>
</dbReference>
<keyword evidence="7" id="KW-1185">Reference proteome</keyword>
<evidence type="ECO:0000313" key="5">
    <source>
        <dbReference type="EMBL" id="KAA0151253.1"/>
    </source>
</evidence>
<keyword evidence="2" id="KW-0813">Transport</keyword>
<dbReference type="Proteomes" id="UP000325113">
    <property type="component" value="Unassembled WGS sequence"/>
</dbReference>
<dbReference type="EMBL" id="VLTM01000047">
    <property type="protein sequence ID" value="KAA0160155.1"/>
    <property type="molecule type" value="Genomic_DNA"/>
</dbReference>
<protein>
    <recommendedName>
        <fullName evidence="2">NADH dehydrogenase [ubiquinone] 1 alpha subcomplex subunit 12</fullName>
    </recommendedName>
</protein>
<comment type="function">
    <text evidence="2">Accessory subunit of the mitochondrial membrane respiratory chain NADH dehydrogenase (Complex I), that is believed not to be involved in catalysis. Complex I functions in the transfer of electrons from NADH to the respiratory chain. The immediate electron acceptor for the enzyme is believed to be ubiquinone.</text>
</comment>
<comment type="caution">
    <text evidence="6">The sequence shown here is derived from an EMBL/GenBank/DDBJ whole genome shotgun (WGS) entry which is preliminary data.</text>
</comment>
<dbReference type="PANTHER" id="PTHR12910:SF2">
    <property type="entry name" value="NADH DEHYDROGENASE [UBIQUINONE] 1 ALPHA SUBCOMPLEX SUBUNIT 12"/>
    <property type="match status" value="1"/>
</dbReference>
<feature type="region of interest" description="Disordered" evidence="3">
    <location>
        <begin position="127"/>
        <end position="152"/>
    </location>
</feature>
<evidence type="ECO:0000313" key="4">
    <source>
        <dbReference type="EMBL" id="KAA0149044.1"/>
    </source>
</evidence>
<sequence>MAAANPFNLVRAFREFGVRGTMFKLWQWRTIKFGRLVGVDELGNKYYENNEDYPLGQNRWVEYAGEIPKDGCDPSTIPAEWHIWLHQITDDPPTKTTTGSTKDLEYIATVEKSDAIYQRNLGGVVAPASRNESSTRPRAFGVGNGSWSKPNEEKFYTQPGHPLDPRNKHARPARAAWTLADTAESLRARQGFNFAPSDGAAAAATPTFGLPTDLAYTEEEAAFVADTQGTWSLIDARSRVRELKKTLRTLAESAEYNPRQTEEPIALATEALKAAEERVAVIEGIAAKWKAAGGVGSVDNGLP</sequence>
<keyword evidence="2" id="KW-0472">Membrane</keyword>
<dbReference type="GO" id="GO:0006979">
    <property type="term" value="P:response to oxidative stress"/>
    <property type="evidence" value="ECO:0007669"/>
    <property type="project" value="TreeGrafter"/>
</dbReference>
<keyword evidence="2" id="KW-0999">Mitochondrion inner membrane</keyword>
<dbReference type="Proteomes" id="UP000324907">
    <property type="component" value="Unassembled WGS sequence"/>
</dbReference>
<keyword evidence="2" id="KW-0679">Respiratory chain</keyword>
<keyword evidence="2" id="KW-0249">Electron transport</keyword>
<evidence type="ECO:0000313" key="9">
    <source>
        <dbReference type="Proteomes" id="UP000325113"/>
    </source>
</evidence>
<dbReference type="GO" id="GO:0045271">
    <property type="term" value="C:respiratory chain complex I"/>
    <property type="evidence" value="ECO:0007669"/>
    <property type="project" value="InterPro"/>
</dbReference>
<accession>A0A5A8D4P2</accession>
<evidence type="ECO:0000256" key="3">
    <source>
        <dbReference type="SAM" id="MobiDB-lite"/>
    </source>
</evidence>
<gene>
    <name evidence="4" type="ORF">FNF28_07396</name>
    <name evidence="5" type="ORF">FNF29_04728</name>
    <name evidence="6" type="ORF">FNF31_04465</name>
</gene>
<comment type="subcellular location">
    <subcellularLocation>
        <location evidence="2">Mitochondrion inner membrane</location>
        <topology evidence="2">Peripheral membrane protein</topology>
        <orientation evidence="2">Matrix side</orientation>
    </subcellularLocation>
</comment>
<dbReference type="PANTHER" id="PTHR12910">
    <property type="entry name" value="NADH-UBIQUINONE OXIDOREDUCTASE SUBUNIT B17.2"/>
    <property type="match status" value="1"/>
</dbReference>
<dbReference type="AlphaFoldDB" id="A0A5A8D4P2"/>
<dbReference type="EMBL" id="VLTN01000028">
    <property type="protein sequence ID" value="KAA0151253.1"/>
    <property type="molecule type" value="Genomic_DNA"/>
</dbReference>
<evidence type="ECO:0000313" key="6">
    <source>
        <dbReference type="EMBL" id="KAA0160155.1"/>
    </source>
</evidence>
<comment type="similarity">
    <text evidence="1 2">Belongs to the complex I NDUFA12 subunit family.</text>
</comment>
<dbReference type="EMBL" id="VLTL01000252">
    <property type="protein sequence ID" value="KAA0149044.1"/>
    <property type="molecule type" value="Genomic_DNA"/>
</dbReference>
<name>A0A5A8D4P2_CAFRO</name>
<dbReference type="Proteomes" id="UP000323011">
    <property type="component" value="Unassembled WGS sequence"/>
</dbReference>
<dbReference type="GO" id="GO:0005743">
    <property type="term" value="C:mitochondrial inner membrane"/>
    <property type="evidence" value="ECO:0007669"/>
    <property type="project" value="UniProtKB-SubCell"/>
</dbReference>
<dbReference type="InterPro" id="IPR007763">
    <property type="entry name" value="NDUFA12"/>
</dbReference>